<evidence type="ECO:0000313" key="1">
    <source>
        <dbReference type="EMBL" id="JAE02125.1"/>
    </source>
</evidence>
<protein>
    <submittedName>
        <fullName evidence="1">Uncharacterized protein</fullName>
    </submittedName>
</protein>
<organism evidence="1">
    <name type="scientific">Arundo donax</name>
    <name type="common">Giant reed</name>
    <name type="synonym">Donax arundinaceus</name>
    <dbReference type="NCBI Taxonomy" id="35708"/>
    <lineage>
        <taxon>Eukaryota</taxon>
        <taxon>Viridiplantae</taxon>
        <taxon>Streptophyta</taxon>
        <taxon>Embryophyta</taxon>
        <taxon>Tracheophyta</taxon>
        <taxon>Spermatophyta</taxon>
        <taxon>Magnoliopsida</taxon>
        <taxon>Liliopsida</taxon>
        <taxon>Poales</taxon>
        <taxon>Poaceae</taxon>
        <taxon>PACMAD clade</taxon>
        <taxon>Arundinoideae</taxon>
        <taxon>Arundineae</taxon>
        <taxon>Arundo</taxon>
    </lineage>
</organism>
<proteinExistence type="predicted"/>
<dbReference type="EMBL" id="GBRH01195771">
    <property type="protein sequence ID" value="JAE02125.1"/>
    <property type="molecule type" value="Transcribed_RNA"/>
</dbReference>
<sequence length="33" mass="3810">MKNSTCYLTFSLCLPINSNNPLELYPNVTHLRL</sequence>
<reference evidence="1" key="2">
    <citation type="journal article" date="2015" name="Data Brief">
        <title>Shoot transcriptome of the giant reed, Arundo donax.</title>
        <authorList>
            <person name="Barrero R.A."/>
            <person name="Guerrero F.D."/>
            <person name="Moolhuijzen P."/>
            <person name="Goolsby J.A."/>
            <person name="Tidwell J."/>
            <person name="Bellgard S.E."/>
            <person name="Bellgard M.I."/>
        </authorList>
    </citation>
    <scope>NUCLEOTIDE SEQUENCE</scope>
    <source>
        <tissue evidence="1">Shoot tissue taken approximately 20 cm above the soil surface</tissue>
    </source>
</reference>
<name>A0A0A9EN52_ARUDO</name>
<accession>A0A0A9EN52</accession>
<reference evidence="1" key="1">
    <citation type="submission" date="2014-09" db="EMBL/GenBank/DDBJ databases">
        <authorList>
            <person name="Magalhaes I.L.F."/>
            <person name="Oliveira U."/>
            <person name="Santos F.R."/>
            <person name="Vidigal T.H.D.A."/>
            <person name="Brescovit A.D."/>
            <person name="Santos A.J."/>
        </authorList>
    </citation>
    <scope>NUCLEOTIDE SEQUENCE</scope>
    <source>
        <tissue evidence="1">Shoot tissue taken approximately 20 cm above the soil surface</tissue>
    </source>
</reference>
<dbReference type="AlphaFoldDB" id="A0A0A9EN52"/>